<dbReference type="HOGENOM" id="CLU_056571_0_0_0"/>
<organism evidence="1 2">
    <name type="scientific">Pirellula staleyi (strain ATCC 27377 / DSM 6068 / ICPB 4128)</name>
    <name type="common">Pirella staleyi</name>
    <dbReference type="NCBI Taxonomy" id="530564"/>
    <lineage>
        <taxon>Bacteria</taxon>
        <taxon>Pseudomonadati</taxon>
        <taxon>Planctomycetota</taxon>
        <taxon>Planctomycetia</taxon>
        <taxon>Pirellulales</taxon>
        <taxon>Pirellulaceae</taxon>
        <taxon>Pirellula</taxon>
    </lineage>
</organism>
<keyword evidence="2" id="KW-1185">Reference proteome</keyword>
<evidence type="ECO:0000313" key="1">
    <source>
        <dbReference type="EMBL" id="ADB18709.1"/>
    </source>
</evidence>
<dbReference type="InterPro" id="IPR010386">
    <property type="entry name" value="tRNA-Hydrxlase_MiaE"/>
</dbReference>
<protein>
    <submittedName>
        <fullName evidence="1">tRNA-hydroxylase</fullName>
    </submittedName>
</protein>
<dbReference type="GO" id="GO:0006400">
    <property type="term" value="P:tRNA modification"/>
    <property type="evidence" value="ECO:0007669"/>
    <property type="project" value="InterPro"/>
</dbReference>
<dbReference type="SUPFAM" id="SSF47240">
    <property type="entry name" value="Ferritin-like"/>
    <property type="match status" value="1"/>
</dbReference>
<gene>
    <name evidence="1" type="ordered locus">Psta_4056</name>
</gene>
<sequence length="191" mass="21818">MLSLQSSSSPRWLAQVDQDLELVLIDHAHCEKKAAGTAMNLLFSYVDNEQLARDMTEIVREELEHFNLVLDLLKRRAIKFRKVPPSSYGQRLAALIQKIEPQKAVDRLLVAGLIEARSCERFSLLRDHLPDQELAEFYGSLFESEARHHSTYVRLACHFQPEQQVRSRLAELAAAEAEIIELGDPFARVHS</sequence>
<dbReference type="Pfam" id="PF06175">
    <property type="entry name" value="MiaE"/>
    <property type="match status" value="1"/>
</dbReference>
<dbReference type="PIRSF" id="PIRSF020736">
    <property type="entry name" value="MiaE"/>
    <property type="match status" value="1"/>
</dbReference>
<proteinExistence type="predicted"/>
<dbReference type="eggNOG" id="COG4445">
    <property type="taxonomic scope" value="Bacteria"/>
</dbReference>
<reference evidence="1 2" key="1">
    <citation type="journal article" date="2009" name="Stand. Genomic Sci.">
        <title>Complete genome sequence of Pirellula staleyi type strain (ATCC 27377).</title>
        <authorList>
            <person name="Clum A."/>
            <person name="Tindall B.J."/>
            <person name="Sikorski J."/>
            <person name="Ivanova N."/>
            <person name="Mavrommatis K."/>
            <person name="Lucas S."/>
            <person name="Glavina del Rio T."/>
            <person name="Nolan M."/>
            <person name="Chen F."/>
            <person name="Tice H."/>
            <person name="Pitluck S."/>
            <person name="Cheng J.F."/>
            <person name="Chertkov O."/>
            <person name="Brettin T."/>
            <person name="Han C."/>
            <person name="Detter J.C."/>
            <person name="Kuske C."/>
            <person name="Bruce D."/>
            <person name="Goodwin L."/>
            <person name="Ovchinikova G."/>
            <person name="Pati A."/>
            <person name="Mikhailova N."/>
            <person name="Chen A."/>
            <person name="Palaniappan K."/>
            <person name="Land M."/>
            <person name="Hauser L."/>
            <person name="Chang Y.J."/>
            <person name="Jeffries C.D."/>
            <person name="Chain P."/>
            <person name="Rohde M."/>
            <person name="Goker M."/>
            <person name="Bristow J."/>
            <person name="Eisen J.A."/>
            <person name="Markowitz V."/>
            <person name="Hugenholtz P."/>
            <person name="Kyrpides N.C."/>
            <person name="Klenk H.P."/>
            <person name="Lapidus A."/>
        </authorList>
    </citation>
    <scope>NUCLEOTIDE SEQUENCE [LARGE SCALE GENOMIC DNA]</scope>
    <source>
        <strain evidence="2">ATCC 27377 / DSM 6068 / ICPB 4128</strain>
    </source>
</reference>
<dbReference type="PANTHER" id="PTHR42637:SF1">
    <property type="entry name" value="TRNA 2-(METHYLSULFANYL)-N(6)-ISOPENTENYLADENOSINE(37) HYDROXYLASE"/>
    <property type="match status" value="1"/>
</dbReference>
<name>D2R2X6_PIRSD</name>
<dbReference type="GO" id="GO:0045301">
    <property type="term" value="F:tRNA 2-(methylsulfanyl)-N(6)-isopentenyladenosine(37) hydroxylase activity"/>
    <property type="evidence" value="ECO:0007669"/>
    <property type="project" value="InterPro"/>
</dbReference>
<dbReference type="Proteomes" id="UP000001887">
    <property type="component" value="Chromosome"/>
</dbReference>
<dbReference type="EMBL" id="CP001848">
    <property type="protein sequence ID" value="ADB18709.1"/>
    <property type="molecule type" value="Genomic_DNA"/>
</dbReference>
<dbReference type="OrthoDB" id="9802518at2"/>
<accession>D2R2X6</accession>
<dbReference type="InterPro" id="IPR009078">
    <property type="entry name" value="Ferritin-like_SF"/>
</dbReference>
<dbReference type="KEGG" id="psl:Psta_4056"/>
<dbReference type="InterPro" id="IPR012347">
    <property type="entry name" value="Ferritin-like"/>
</dbReference>
<dbReference type="CDD" id="cd07910">
    <property type="entry name" value="MiaE"/>
    <property type="match status" value="1"/>
</dbReference>
<evidence type="ECO:0000313" key="2">
    <source>
        <dbReference type="Proteomes" id="UP000001887"/>
    </source>
</evidence>
<dbReference type="STRING" id="530564.Psta_4056"/>
<dbReference type="PANTHER" id="PTHR42637">
    <property type="entry name" value="TRNA-(MS[2]IO[6]A)-HYDROXYLASE"/>
    <property type="match status" value="1"/>
</dbReference>
<dbReference type="Gene3D" id="1.20.1260.10">
    <property type="match status" value="1"/>
</dbReference>
<dbReference type="AlphaFoldDB" id="D2R2X6"/>